<dbReference type="SUPFAM" id="SSF57667">
    <property type="entry name" value="beta-beta-alpha zinc fingers"/>
    <property type="match status" value="2"/>
</dbReference>
<evidence type="ECO:0000256" key="3">
    <source>
        <dbReference type="ARBA" id="ARBA00022737"/>
    </source>
</evidence>
<proteinExistence type="predicted"/>
<dbReference type="GO" id="GO:0032502">
    <property type="term" value="P:developmental process"/>
    <property type="evidence" value="ECO:0007669"/>
    <property type="project" value="UniProtKB-ARBA"/>
</dbReference>
<evidence type="ECO:0000313" key="11">
    <source>
        <dbReference type="Proteomes" id="UP001159428"/>
    </source>
</evidence>
<keyword evidence="6" id="KW-0539">Nucleus</keyword>
<keyword evidence="3" id="KW-0677">Repeat</keyword>
<dbReference type="GO" id="GO:0008270">
    <property type="term" value="F:zinc ion binding"/>
    <property type="evidence" value="ECO:0007669"/>
    <property type="project" value="UniProtKB-KW"/>
</dbReference>
<evidence type="ECO:0000256" key="4">
    <source>
        <dbReference type="ARBA" id="ARBA00022771"/>
    </source>
</evidence>
<evidence type="ECO:0000256" key="6">
    <source>
        <dbReference type="ARBA" id="ARBA00023242"/>
    </source>
</evidence>
<evidence type="ECO:0000256" key="8">
    <source>
        <dbReference type="SAM" id="MobiDB-lite"/>
    </source>
</evidence>
<evidence type="ECO:0000313" key="10">
    <source>
        <dbReference type="EMBL" id="CAH3111347.1"/>
    </source>
</evidence>
<evidence type="ECO:0000259" key="9">
    <source>
        <dbReference type="PROSITE" id="PS50157"/>
    </source>
</evidence>
<dbReference type="PROSITE" id="PS50157">
    <property type="entry name" value="ZINC_FINGER_C2H2_2"/>
    <property type="match status" value="2"/>
</dbReference>
<dbReference type="PROSITE" id="PS00028">
    <property type="entry name" value="ZINC_FINGER_C2H2_1"/>
    <property type="match status" value="2"/>
</dbReference>
<dbReference type="InterPro" id="IPR013087">
    <property type="entry name" value="Znf_C2H2_type"/>
</dbReference>
<feature type="domain" description="C2H2-type" evidence="9">
    <location>
        <begin position="124"/>
        <end position="147"/>
    </location>
</feature>
<dbReference type="InterPro" id="IPR036236">
    <property type="entry name" value="Znf_C2H2_sf"/>
</dbReference>
<feature type="region of interest" description="Disordered" evidence="8">
    <location>
        <begin position="1"/>
        <end position="63"/>
    </location>
</feature>
<dbReference type="PANTHER" id="PTHR16515:SF49">
    <property type="entry name" value="GASTRULA ZINC FINGER PROTEIN XLCGF49.1-LIKE-RELATED"/>
    <property type="match status" value="1"/>
</dbReference>
<dbReference type="Proteomes" id="UP001159428">
    <property type="component" value="Unassembled WGS sequence"/>
</dbReference>
<dbReference type="GO" id="GO:0005634">
    <property type="term" value="C:nucleus"/>
    <property type="evidence" value="ECO:0007669"/>
    <property type="project" value="UniProtKB-SubCell"/>
</dbReference>
<reference evidence="10 11" key="1">
    <citation type="submission" date="2022-05" db="EMBL/GenBank/DDBJ databases">
        <authorList>
            <consortium name="Genoscope - CEA"/>
            <person name="William W."/>
        </authorList>
    </citation>
    <scope>NUCLEOTIDE SEQUENCE [LARGE SCALE GENOMIC DNA]</scope>
</reference>
<dbReference type="GO" id="GO:0010468">
    <property type="term" value="P:regulation of gene expression"/>
    <property type="evidence" value="ECO:0007669"/>
    <property type="project" value="TreeGrafter"/>
</dbReference>
<keyword evidence="2" id="KW-0479">Metal-binding</keyword>
<accession>A0AAU9WEX4</accession>
<comment type="subcellular location">
    <subcellularLocation>
        <location evidence="1">Nucleus</location>
    </subcellularLocation>
</comment>
<organism evidence="10 11">
    <name type="scientific">Pocillopora meandrina</name>
    <dbReference type="NCBI Taxonomy" id="46732"/>
    <lineage>
        <taxon>Eukaryota</taxon>
        <taxon>Metazoa</taxon>
        <taxon>Cnidaria</taxon>
        <taxon>Anthozoa</taxon>
        <taxon>Hexacorallia</taxon>
        <taxon>Scleractinia</taxon>
        <taxon>Astrocoeniina</taxon>
        <taxon>Pocilloporidae</taxon>
        <taxon>Pocillopora</taxon>
    </lineage>
</organism>
<keyword evidence="11" id="KW-1185">Reference proteome</keyword>
<dbReference type="Gene3D" id="3.30.160.60">
    <property type="entry name" value="Classic Zinc Finger"/>
    <property type="match status" value="2"/>
</dbReference>
<dbReference type="InterPro" id="IPR050331">
    <property type="entry name" value="Zinc_finger"/>
</dbReference>
<sequence length="202" mass="23374">MEDKTVLKSRRLKRKSEEDLITSGSHKENSQDHDRARLSSKMRKINPSSDDKQRGAESMAKGNMKENSLVSLWESPKYILTKVRRRSKDKKKPMVPPLGSFNENTEFTDSATGFILSPRAEKPYQCHLCIKQFKYFSNLKSHMNIVHKKTIAQSNIDSKTPHHANGQLFQCEVCFRNFKYFSNLRTHRLVHTTTEINDAVSD</sequence>
<evidence type="ECO:0000256" key="1">
    <source>
        <dbReference type="ARBA" id="ARBA00004123"/>
    </source>
</evidence>
<keyword evidence="5" id="KW-0862">Zinc</keyword>
<feature type="domain" description="C2H2-type" evidence="9">
    <location>
        <begin position="169"/>
        <end position="196"/>
    </location>
</feature>
<dbReference type="PANTHER" id="PTHR16515">
    <property type="entry name" value="PR DOMAIN ZINC FINGER PROTEIN"/>
    <property type="match status" value="1"/>
</dbReference>
<dbReference type="EMBL" id="CALNXJ010000012">
    <property type="protein sequence ID" value="CAH3111347.1"/>
    <property type="molecule type" value="Genomic_DNA"/>
</dbReference>
<comment type="caution">
    <text evidence="10">The sequence shown here is derived from an EMBL/GenBank/DDBJ whole genome shotgun (WGS) entry which is preliminary data.</text>
</comment>
<dbReference type="FunFam" id="3.30.160.60:FF:000202">
    <property type="entry name" value="Zinc finger protein 574"/>
    <property type="match status" value="1"/>
</dbReference>
<name>A0AAU9WEX4_9CNID</name>
<evidence type="ECO:0000256" key="5">
    <source>
        <dbReference type="ARBA" id="ARBA00022833"/>
    </source>
</evidence>
<dbReference type="SMART" id="SM00355">
    <property type="entry name" value="ZnF_C2H2"/>
    <property type="match status" value="2"/>
</dbReference>
<keyword evidence="4 7" id="KW-0863">Zinc-finger</keyword>
<feature type="compositionally biased region" description="Basic and acidic residues" evidence="8">
    <location>
        <begin position="25"/>
        <end position="37"/>
    </location>
</feature>
<gene>
    <name evidence="10" type="ORF">PMEA_00004062</name>
</gene>
<protein>
    <recommendedName>
        <fullName evidence="9">C2H2-type domain-containing protein</fullName>
    </recommendedName>
</protein>
<dbReference type="AlphaFoldDB" id="A0AAU9WEX4"/>
<evidence type="ECO:0000256" key="2">
    <source>
        <dbReference type="ARBA" id="ARBA00022723"/>
    </source>
</evidence>
<evidence type="ECO:0000256" key="7">
    <source>
        <dbReference type="PROSITE-ProRule" id="PRU00042"/>
    </source>
</evidence>
<dbReference type="Pfam" id="PF00096">
    <property type="entry name" value="zf-C2H2"/>
    <property type="match status" value="2"/>
</dbReference>